<dbReference type="Proteomes" id="UP000298663">
    <property type="component" value="Chromosome X"/>
</dbReference>
<accession>A0A4U8UQ08</accession>
<dbReference type="EMBL" id="AZBU02000001">
    <property type="protein sequence ID" value="TMS34425.1"/>
    <property type="molecule type" value="Genomic_DNA"/>
</dbReference>
<dbReference type="AlphaFoldDB" id="A0A4U8UQ08"/>
<evidence type="ECO:0000313" key="2">
    <source>
        <dbReference type="Proteomes" id="UP000298663"/>
    </source>
</evidence>
<organism evidence="1 2">
    <name type="scientific">Steinernema carpocapsae</name>
    <name type="common">Entomopathogenic nematode</name>
    <dbReference type="NCBI Taxonomy" id="34508"/>
    <lineage>
        <taxon>Eukaryota</taxon>
        <taxon>Metazoa</taxon>
        <taxon>Ecdysozoa</taxon>
        <taxon>Nematoda</taxon>
        <taxon>Chromadorea</taxon>
        <taxon>Rhabditida</taxon>
        <taxon>Tylenchina</taxon>
        <taxon>Panagrolaimomorpha</taxon>
        <taxon>Strongyloidoidea</taxon>
        <taxon>Steinernematidae</taxon>
        <taxon>Steinernema</taxon>
    </lineage>
</organism>
<comment type="caution">
    <text evidence="1">The sequence shown here is derived from an EMBL/GenBank/DDBJ whole genome shotgun (WGS) entry which is preliminary data.</text>
</comment>
<protein>
    <submittedName>
        <fullName evidence="1">Uncharacterized protein</fullName>
    </submittedName>
</protein>
<name>A0A4U8UQ08_STECR</name>
<keyword evidence="2" id="KW-1185">Reference proteome</keyword>
<reference evidence="1 2" key="2">
    <citation type="journal article" date="2019" name="G3 (Bethesda)">
        <title>Hybrid Assembly of the Genome of the Entomopathogenic Nematode Steinernema carpocapsae Identifies the X-Chromosome.</title>
        <authorList>
            <person name="Serra L."/>
            <person name="Macchietto M."/>
            <person name="Macias-Munoz A."/>
            <person name="McGill C.J."/>
            <person name="Rodriguez I.M."/>
            <person name="Rodriguez B."/>
            <person name="Murad R."/>
            <person name="Mortazavi A."/>
        </authorList>
    </citation>
    <scope>NUCLEOTIDE SEQUENCE [LARGE SCALE GENOMIC DNA]</scope>
    <source>
        <strain evidence="1 2">ALL</strain>
    </source>
</reference>
<proteinExistence type="predicted"/>
<sequence length="76" mass="9382">MSMIGDQMEDYTEDDRMNESQELTSSFGYMRQQVGYEYRKQRNRLRKSHRNRHGIHRYGTYWLYIYESPNPMSSFK</sequence>
<gene>
    <name evidence="1" type="ORF">L596_002022</name>
</gene>
<dbReference type="EMBL" id="CM016762">
    <property type="protein sequence ID" value="TMS34425.1"/>
    <property type="molecule type" value="Genomic_DNA"/>
</dbReference>
<evidence type="ECO:0000313" key="1">
    <source>
        <dbReference type="EMBL" id="TMS34425.1"/>
    </source>
</evidence>
<reference evidence="1 2" key="1">
    <citation type="journal article" date="2015" name="Genome Biol.">
        <title>Comparative genomics of Steinernema reveals deeply conserved gene regulatory networks.</title>
        <authorList>
            <person name="Dillman A.R."/>
            <person name="Macchietto M."/>
            <person name="Porter C.F."/>
            <person name="Rogers A."/>
            <person name="Williams B."/>
            <person name="Antoshechkin I."/>
            <person name="Lee M.M."/>
            <person name="Goodwin Z."/>
            <person name="Lu X."/>
            <person name="Lewis E.E."/>
            <person name="Goodrich-Blair H."/>
            <person name="Stock S.P."/>
            <person name="Adams B.J."/>
            <person name="Sternberg P.W."/>
            <person name="Mortazavi A."/>
        </authorList>
    </citation>
    <scope>NUCLEOTIDE SEQUENCE [LARGE SCALE GENOMIC DNA]</scope>
    <source>
        <strain evidence="1 2">ALL</strain>
    </source>
</reference>